<accession>A0A2Z4ART7</accession>
<reference evidence="2 3" key="1">
    <citation type="submission" date="2018-06" db="EMBL/GenBank/DDBJ databases">
        <title>Draft Genome Sequence of a Novel Marine Bacterium Related to the Verrucomicrobia.</title>
        <authorList>
            <person name="Vosseberg J."/>
            <person name="Martijn J."/>
            <person name="Ettema T.J.G."/>
        </authorList>
    </citation>
    <scope>NUCLEOTIDE SEQUENCE [LARGE SCALE GENOMIC DNA]</scope>
    <source>
        <strain evidence="2">TARA_B100001123</strain>
    </source>
</reference>
<keyword evidence="2" id="KW-0255">Endonuclease</keyword>
<keyword evidence="2" id="KW-0378">Hydrolase</keyword>
<organism evidence="2 3">
    <name type="scientific">Candidatus Moanibacter tarae</name>
    <dbReference type="NCBI Taxonomy" id="2200854"/>
    <lineage>
        <taxon>Bacteria</taxon>
        <taxon>Pseudomonadati</taxon>
        <taxon>Verrucomicrobiota</taxon>
        <taxon>Opitutia</taxon>
        <taxon>Puniceicoccales</taxon>
        <taxon>Puniceicoccales incertae sedis</taxon>
        <taxon>Candidatus Moanibacter</taxon>
    </lineage>
</organism>
<feature type="domain" description="Smr" evidence="1">
    <location>
        <begin position="15"/>
        <end position="90"/>
    </location>
</feature>
<dbReference type="GO" id="GO:0016787">
    <property type="term" value="F:hydrolase activity"/>
    <property type="evidence" value="ECO:0007669"/>
    <property type="project" value="UniProtKB-KW"/>
</dbReference>
<dbReference type="Proteomes" id="UP000247465">
    <property type="component" value="Chromosome"/>
</dbReference>
<evidence type="ECO:0000259" key="1">
    <source>
        <dbReference type="PROSITE" id="PS50828"/>
    </source>
</evidence>
<protein>
    <submittedName>
        <fullName evidence="2">Endonuclease MutS2</fullName>
        <ecNumber evidence="2">3.1.-.-</ecNumber>
    </submittedName>
</protein>
<dbReference type="EMBL" id="CP029803">
    <property type="protein sequence ID" value="AWT60822.1"/>
    <property type="molecule type" value="Genomic_DNA"/>
</dbReference>
<keyword evidence="2" id="KW-0540">Nuclease</keyword>
<dbReference type="PROSITE" id="PS50828">
    <property type="entry name" value="SMR"/>
    <property type="match status" value="1"/>
</dbReference>
<dbReference type="Gene3D" id="3.30.1370.110">
    <property type="match status" value="1"/>
</dbReference>
<dbReference type="AlphaFoldDB" id="A0A2Z4ART7"/>
<proteinExistence type="predicted"/>
<name>A0A2Z4ART7_9BACT</name>
<dbReference type="InterPro" id="IPR036063">
    <property type="entry name" value="Smr_dom_sf"/>
</dbReference>
<dbReference type="Pfam" id="PF01713">
    <property type="entry name" value="Smr"/>
    <property type="match status" value="1"/>
</dbReference>
<evidence type="ECO:0000313" key="3">
    <source>
        <dbReference type="Proteomes" id="UP000247465"/>
    </source>
</evidence>
<evidence type="ECO:0000313" key="2">
    <source>
        <dbReference type="EMBL" id="AWT60822.1"/>
    </source>
</evidence>
<dbReference type="EC" id="3.1.-.-" evidence="2"/>
<sequence>MSKEEIYDLPIDGTLDLHAFHPSCVRELLDDYLKICLENGILDLQIVHGKGTGALRRLVHSRLERSPFVIGFRLADESGGGWGATLVRLRDQSA</sequence>
<gene>
    <name evidence="2" type="primary">mutS2</name>
    <name evidence="2" type="ORF">DF168_02044</name>
</gene>
<dbReference type="KEGG" id="mtar:DF168_02044"/>
<dbReference type="SUPFAM" id="SSF160443">
    <property type="entry name" value="SMR domain-like"/>
    <property type="match status" value="1"/>
</dbReference>
<dbReference type="InterPro" id="IPR002625">
    <property type="entry name" value="Smr_dom"/>
</dbReference>
<dbReference type="GO" id="GO:0004519">
    <property type="term" value="F:endonuclease activity"/>
    <property type="evidence" value="ECO:0007669"/>
    <property type="project" value="UniProtKB-KW"/>
</dbReference>
<dbReference type="SMART" id="SM00463">
    <property type="entry name" value="SMR"/>
    <property type="match status" value="1"/>
</dbReference>